<evidence type="ECO:0000313" key="1">
    <source>
        <dbReference type="EMBL" id="EJW92320.1"/>
    </source>
</evidence>
<organism evidence="1">
    <name type="scientific">gut metagenome</name>
    <dbReference type="NCBI Taxonomy" id="749906"/>
    <lineage>
        <taxon>unclassified sequences</taxon>
        <taxon>metagenomes</taxon>
        <taxon>organismal metagenomes</taxon>
    </lineage>
</organism>
<dbReference type="EMBL" id="AMCI01007617">
    <property type="protein sequence ID" value="EJW92320.1"/>
    <property type="molecule type" value="Genomic_DNA"/>
</dbReference>
<feature type="non-terminal residue" evidence="1">
    <location>
        <position position="1"/>
    </location>
</feature>
<accession>J9BXM6</accession>
<protein>
    <submittedName>
        <fullName evidence="1">Uncharacterized protein</fullName>
    </submittedName>
</protein>
<dbReference type="AlphaFoldDB" id="J9BXM6"/>
<proteinExistence type="predicted"/>
<comment type="caution">
    <text evidence="1">The sequence shown here is derived from an EMBL/GenBank/DDBJ whole genome shotgun (WGS) entry which is preliminary data.</text>
</comment>
<sequence>TITGTGAEQILEEGSETLTQASVKRLRVFCTDIELR</sequence>
<name>J9BXM6_9ZZZZ</name>
<gene>
    <name evidence="1" type="ORF">EVA_19573</name>
</gene>
<reference evidence="1" key="1">
    <citation type="journal article" date="2012" name="PLoS ONE">
        <title>Gene sets for utilization of primary and secondary nutrition supplies in the distal gut of endangered iberian lynx.</title>
        <authorList>
            <person name="Alcaide M."/>
            <person name="Messina E."/>
            <person name="Richter M."/>
            <person name="Bargiela R."/>
            <person name="Peplies J."/>
            <person name="Huws S.A."/>
            <person name="Newbold C.J."/>
            <person name="Golyshin P.N."/>
            <person name="Simon M.A."/>
            <person name="Lopez G."/>
            <person name="Yakimov M.M."/>
            <person name="Ferrer M."/>
        </authorList>
    </citation>
    <scope>NUCLEOTIDE SEQUENCE</scope>
</reference>